<dbReference type="GO" id="GO:0071916">
    <property type="term" value="F:dipeptide transmembrane transporter activity"/>
    <property type="evidence" value="ECO:0007669"/>
    <property type="project" value="TreeGrafter"/>
</dbReference>
<keyword evidence="4 7" id="KW-0812">Transmembrane</keyword>
<keyword evidence="2 7" id="KW-0813">Transport</keyword>
<reference evidence="9 10" key="1">
    <citation type="journal article" date="2010" name="PLoS ONE">
        <title>The glycobiome of the rumen bacterium Butyrivibrio proteoclasticus B316(T) highlights adaptation to a polysaccharide-rich environment.</title>
        <authorList>
            <person name="Kelly W.J."/>
            <person name="Leahy S.C."/>
            <person name="Altermann E."/>
            <person name="Yeoman C.J."/>
            <person name="Dunne J.C."/>
            <person name="Kong Z."/>
            <person name="Pacheco D.M."/>
            <person name="Li D."/>
            <person name="Noel S.J."/>
            <person name="Moon C.D."/>
            <person name="Cookson A.L."/>
            <person name="Attwood G.T."/>
        </authorList>
    </citation>
    <scope>NUCLEOTIDE SEQUENCE [LARGE SCALE GENOMIC DNA]</scope>
    <source>
        <strain evidence="10">ATCC 51982 / DSM 14932 / B316</strain>
    </source>
</reference>
<evidence type="ECO:0000313" key="9">
    <source>
        <dbReference type="EMBL" id="ADL34593.1"/>
    </source>
</evidence>
<dbReference type="InterPro" id="IPR035906">
    <property type="entry name" value="MetI-like_sf"/>
</dbReference>
<dbReference type="SUPFAM" id="SSF161098">
    <property type="entry name" value="MetI-like"/>
    <property type="match status" value="1"/>
</dbReference>
<dbReference type="PANTHER" id="PTHR43163:SF6">
    <property type="entry name" value="DIPEPTIDE TRANSPORT SYSTEM PERMEASE PROTEIN DPPB-RELATED"/>
    <property type="match status" value="1"/>
</dbReference>
<keyword evidence="5 7" id="KW-1133">Transmembrane helix</keyword>
<dbReference type="PROSITE" id="PS50928">
    <property type="entry name" value="ABC_TM1"/>
    <property type="match status" value="1"/>
</dbReference>
<comment type="similarity">
    <text evidence="7">Belongs to the binding-protein-dependent transport system permease family.</text>
</comment>
<dbReference type="InterPro" id="IPR045621">
    <property type="entry name" value="BPD_transp_1_N"/>
</dbReference>
<feature type="transmembrane region" description="Helical" evidence="7">
    <location>
        <begin position="280"/>
        <end position="299"/>
    </location>
</feature>
<name>E0RWR7_BUTPB</name>
<gene>
    <name evidence="9" type="ordered locus">bpr_I1859</name>
</gene>
<evidence type="ECO:0000313" key="10">
    <source>
        <dbReference type="Proteomes" id="UP000001299"/>
    </source>
</evidence>
<dbReference type="InterPro" id="IPR000515">
    <property type="entry name" value="MetI-like"/>
</dbReference>
<feature type="domain" description="ABC transmembrane type-1" evidence="8">
    <location>
        <begin position="94"/>
        <end position="299"/>
    </location>
</feature>
<evidence type="ECO:0000256" key="4">
    <source>
        <dbReference type="ARBA" id="ARBA00022692"/>
    </source>
</evidence>
<dbReference type="KEGG" id="bpb:bpr_I1859"/>
<evidence type="ECO:0000256" key="6">
    <source>
        <dbReference type="ARBA" id="ARBA00023136"/>
    </source>
</evidence>
<proteinExistence type="inferred from homology"/>
<keyword evidence="10" id="KW-1185">Reference proteome</keyword>
<feature type="transmembrane region" description="Helical" evidence="7">
    <location>
        <begin position="12"/>
        <end position="29"/>
    </location>
</feature>
<dbReference type="AlphaFoldDB" id="E0RWR7"/>
<keyword evidence="3" id="KW-1003">Cell membrane</keyword>
<dbReference type="Pfam" id="PF19300">
    <property type="entry name" value="BPD_transp_1_N"/>
    <property type="match status" value="1"/>
</dbReference>
<evidence type="ECO:0000256" key="7">
    <source>
        <dbReference type="RuleBase" id="RU363032"/>
    </source>
</evidence>
<comment type="subcellular location">
    <subcellularLocation>
        <location evidence="1 7">Cell membrane</location>
        <topology evidence="1 7">Multi-pass membrane protein</topology>
    </subcellularLocation>
</comment>
<dbReference type="Proteomes" id="UP000001299">
    <property type="component" value="Chromosome 1"/>
</dbReference>
<evidence type="ECO:0000256" key="2">
    <source>
        <dbReference type="ARBA" id="ARBA00022448"/>
    </source>
</evidence>
<accession>E0RWR7</accession>
<evidence type="ECO:0000256" key="3">
    <source>
        <dbReference type="ARBA" id="ARBA00022475"/>
    </source>
</evidence>
<feature type="transmembrane region" description="Helical" evidence="7">
    <location>
        <begin position="176"/>
        <end position="194"/>
    </location>
</feature>
<evidence type="ECO:0000256" key="5">
    <source>
        <dbReference type="ARBA" id="ARBA00022989"/>
    </source>
</evidence>
<feature type="transmembrane region" description="Helical" evidence="7">
    <location>
        <begin position="130"/>
        <end position="156"/>
    </location>
</feature>
<dbReference type="Gene3D" id="1.10.3720.10">
    <property type="entry name" value="MetI-like"/>
    <property type="match status" value="1"/>
</dbReference>
<dbReference type="Pfam" id="PF00528">
    <property type="entry name" value="BPD_transp_1"/>
    <property type="match status" value="1"/>
</dbReference>
<organism evidence="9 10">
    <name type="scientific">Butyrivibrio proteoclasticus (strain ATCC 51982 / DSM 14932 / B316)</name>
    <name type="common">Clostridium proteoclasticum</name>
    <dbReference type="NCBI Taxonomy" id="515622"/>
    <lineage>
        <taxon>Bacteria</taxon>
        <taxon>Bacillati</taxon>
        <taxon>Bacillota</taxon>
        <taxon>Clostridia</taxon>
        <taxon>Lachnospirales</taxon>
        <taxon>Lachnospiraceae</taxon>
        <taxon>Butyrivibrio</taxon>
    </lineage>
</organism>
<feature type="transmembrane region" description="Helical" evidence="7">
    <location>
        <begin position="238"/>
        <end position="260"/>
    </location>
</feature>
<dbReference type="HOGENOM" id="CLU_036879_0_1_9"/>
<sequence>MKYTLKKLSSTIVTLIVVSLCVFLAFNVLPGDPAIRMLGLEASPELVAQTREKMGLNDPVLVRYFRWFIAFLQGDFGTSYTYSVPVSSLIMSKVPITLTLGILAFLFTVVISIPVGIATAKYENGILDRIITVINQVIMAIPPFFSGILITFIFGMILKLFTPGGFVSYTEDIRGFLRYLFFPSIAIAFPKIAMTVRMLRGNLIDESGKDYARTAYSRGNNTNGVLYRHVLKNAMIPVITFLGMALADMVAGSIVVEQVFNIPGISRILLSSISNRDYPVVEAIIMGIAIIVIGVNFLVDIIYRVIDPRIEIED</sequence>
<protein>
    <submittedName>
        <fullName evidence="9">Peptide/nickel ABC transporter permease protein</fullName>
    </submittedName>
</protein>
<dbReference type="EMBL" id="CP001810">
    <property type="protein sequence ID" value="ADL34593.1"/>
    <property type="molecule type" value="Genomic_DNA"/>
</dbReference>
<dbReference type="PANTHER" id="PTHR43163">
    <property type="entry name" value="DIPEPTIDE TRANSPORT SYSTEM PERMEASE PROTEIN DPPB-RELATED"/>
    <property type="match status" value="1"/>
</dbReference>
<keyword evidence="6 7" id="KW-0472">Membrane</keyword>
<evidence type="ECO:0000259" key="8">
    <source>
        <dbReference type="PROSITE" id="PS50928"/>
    </source>
</evidence>
<evidence type="ECO:0000256" key="1">
    <source>
        <dbReference type="ARBA" id="ARBA00004651"/>
    </source>
</evidence>
<dbReference type="GO" id="GO:0005886">
    <property type="term" value="C:plasma membrane"/>
    <property type="evidence" value="ECO:0007669"/>
    <property type="project" value="UniProtKB-SubCell"/>
</dbReference>
<dbReference type="STRING" id="515622.bpr_I1859"/>
<dbReference type="eggNOG" id="COG0601">
    <property type="taxonomic scope" value="Bacteria"/>
</dbReference>
<dbReference type="RefSeq" id="WP_013281247.1">
    <property type="nucleotide sequence ID" value="NC_014387.1"/>
</dbReference>
<feature type="transmembrane region" description="Helical" evidence="7">
    <location>
        <begin position="96"/>
        <end position="118"/>
    </location>
</feature>
<dbReference type="CDD" id="cd06261">
    <property type="entry name" value="TM_PBP2"/>
    <property type="match status" value="1"/>
</dbReference>